<dbReference type="EMBL" id="QCZG01000053">
    <property type="protein sequence ID" value="PWA07075.1"/>
    <property type="molecule type" value="Genomic_DNA"/>
</dbReference>
<keyword evidence="3" id="KW-1185">Reference proteome</keyword>
<dbReference type="Gene3D" id="3.20.80.10">
    <property type="entry name" value="Regulatory factor, effector binding domain"/>
    <property type="match status" value="1"/>
</dbReference>
<proteinExistence type="predicted"/>
<organism evidence="2 3">
    <name type="scientific">Pueribacillus theae</name>
    <dbReference type="NCBI Taxonomy" id="2171751"/>
    <lineage>
        <taxon>Bacteria</taxon>
        <taxon>Bacillati</taxon>
        <taxon>Bacillota</taxon>
        <taxon>Bacilli</taxon>
        <taxon>Bacillales</taxon>
        <taxon>Bacillaceae</taxon>
        <taxon>Pueribacillus</taxon>
    </lineage>
</organism>
<feature type="domain" description="Integron-associated effector binding protein" evidence="1">
    <location>
        <begin position="7"/>
        <end position="164"/>
    </location>
</feature>
<accession>A0A2U1JPY9</accession>
<dbReference type="Proteomes" id="UP000245998">
    <property type="component" value="Unassembled WGS sequence"/>
</dbReference>
<evidence type="ECO:0000259" key="1">
    <source>
        <dbReference type="Pfam" id="PF14526"/>
    </source>
</evidence>
<dbReference type="AlphaFoldDB" id="A0A2U1JPY9"/>
<dbReference type="InterPro" id="IPR011256">
    <property type="entry name" value="Reg_factor_effector_dom_sf"/>
</dbReference>
<dbReference type="InterPro" id="IPR029441">
    <property type="entry name" value="Cass2"/>
</dbReference>
<sequence length="167" mass="18312">MNMADFTIEEKDSFTVLGTGTELESDYTDFAGINKEKADFCQAVRQDGRLDTLKAIATNDYIFAVNEAVNNKMMYYAGVMIEASALASAPALEESRVIQFPKGEYLVVKGEEKTSEELSNKLTGIAFGQALPEAKNFAYVGGPNATVEMGQRNGLVFGEMWIPVVRK</sequence>
<evidence type="ECO:0000313" key="2">
    <source>
        <dbReference type="EMBL" id="PWA07075.1"/>
    </source>
</evidence>
<name>A0A2U1JPY9_9BACI</name>
<evidence type="ECO:0000313" key="3">
    <source>
        <dbReference type="Proteomes" id="UP000245998"/>
    </source>
</evidence>
<comment type="caution">
    <text evidence="2">The sequence shown here is derived from an EMBL/GenBank/DDBJ whole genome shotgun (WGS) entry which is preliminary data.</text>
</comment>
<protein>
    <submittedName>
        <fullName evidence="2">Transcriptional regulator</fullName>
    </submittedName>
</protein>
<gene>
    <name evidence="2" type="ORF">DCC39_16895</name>
</gene>
<reference evidence="2 3" key="1">
    <citation type="submission" date="2018-04" db="EMBL/GenBank/DDBJ databases">
        <title>Camelliibacillus theae gen. nov., sp. nov., isolated from Pu'er tea.</title>
        <authorList>
            <person name="Niu L."/>
        </authorList>
    </citation>
    <scope>NUCLEOTIDE SEQUENCE [LARGE SCALE GENOMIC DNA]</scope>
    <source>
        <strain evidence="2 3">T8</strain>
    </source>
</reference>
<dbReference type="Pfam" id="PF14526">
    <property type="entry name" value="Cass2"/>
    <property type="match status" value="1"/>
</dbReference>